<proteinExistence type="predicted"/>
<evidence type="ECO:0000259" key="2">
    <source>
        <dbReference type="Pfam" id="PF00326"/>
    </source>
</evidence>
<dbReference type="InterPro" id="IPR051167">
    <property type="entry name" value="Prolyl_oligopep/macrocyclase"/>
</dbReference>
<dbReference type="GO" id="GO:0004252">
    <property type="term" value="F:serine-type endopeptidase activity"/>
    <property type="evidence" value="ECO:0007669"/>
    <property type="project" value="InterPro"/>
</dbReference>
<feature type="compositionally biased region" description="Basic and acidic residues" evidence="1">
    <location>
        <begin position="23"/>
        <end position="33"/>
    </location>
</feature>
<feature type="region of interest" description="Disordered" evidence="1">
    <location>
        <begin position="559"/>
        <end position="591"/>
    </location>
</feature>
<evidence type="ECO:0000313" key="4">
    <source>
        <dbReference type="Proteomes" id="UP000184291"/>
    </source>
</evidence>
<dbReference type="PRINTS" id="PR00862">
    <property type="entry name" value="PROLIGOPTASE"/>
</dbReference>
<dbReference type="AlphaFoldDB" id="A0A1M4RYH7"/>
<dbReference type="Pfam" id="PF00326">
    <property type="entry name" value="Peptidase_S9"/>
    <property type="match status" value="1"/>
</dbReference>
<reference evidence="4" key="1">
    <citation type="submission" date="2016-09" db="EMBL/GenBank/DDBJ databases">
        <authorList>
            <person name="Strepis N."/>
        </authorList>
    </citation>
    <scope>NUCLEOTIDE SEQUENCE [LARGE SCALE GENOMIC DNA]</scope>
</reference>
<evidence type="ECO:0000313" key="3">
    <source>
        <dbReference type="EMBL" id="SHE25002.1"/>
    </source>
</evidence>
<feature type="compositionally biased region" description="Polar residues" evidence="1">
    <location>
        <begin position="574"/>
        <end position="589"/>
    </location>
</feature>
<accession>A0A1M4RYH7</accession>
<dbReference type="InterPro" id="IPR002470">
    <property type="entry name" value="Peptidase_S9A"/>
</dbReference>
<dbReference type="Gene3D" id="2.130.10.120">
    <property type="entry name" value="Prolyl oligopeptidase, N-terminal domain"/>
    <property type="match status" value="2"/>
</dbReference>
<dbReference type="SUPFAM" id="SSF50993">
    <property type="entry name" value="Peptidase/esterase 'gauge' domain"/>
    <property type="match status" value="1"/>
</dbReference>
<organism evidence="3 4">
    <name type="scientific">Actinomyces glycerinitolerans</name>
    <dbReference type="NCBI Taxonomy" id="1892869"/>
    <lineage>
        <taxon>Bacteria</taxon>
        <taxon>Bacillati</taxon>
        <taxon>Actinomycetota</taxon>
        <taxon>Actinomycetes</taxon>
        <taxon>Actinomycetales</taxon>
        <taxon>Actinomycetaceae</taxon>
        <taxon>Actinomyces</taxon>
    </lineage>
</organism>
<feature type="region of interest" description="Disordered" evidence="1">
    <location>
        <begin position="1"/>
        <end position="48"/>
    </location>
</feature>
<dbReference type="Gene3D" id="3.40.50.1820">
    <property type="entry name" value="alpha/beta hydrolase"/>
    <property type="match status" value="2"/>
</dbReference>
<keyword evidence="4" id="KW-1185">Reference proteome</keyword>
<dbReference type="STRING" id="1892869.ACGLYG10_1214"/>
<dbReference type="PANTHER" id="PTHR42881">
    <property type="entry name" value="PROLYL ENDOPEPTIDASE"/>
    <property type="match status" value="1"/>
</dbReference>
<dbReference type="Proteomes" id="UP000184291">
    <property type="component" value="Unassembled WGS sequence"/>
</dbReference>
<dbReference type="InterPro" id="IPR029058">
    <property type="entry name" value="AB_hydrolase_fold"/>
</dbReference>
<gene>
    <name evidence="3" type="ORF">ACGLYG10_1214</name>
</gene>
<dbReference type="InterPro" id="IPR001375">
    <property type="entry name" value="Peptidase_S9_cat"/>
</dbReference>
<dbReference type="PANTHER" id="PTHR42881:SF13">
    <property type="entry name" value="PROLYL ENDOPEPTIDASE"/>
    <property type="match status" value="1"/>
</dbReference>
<evidence type="ECO:0000256" key="1">
    <source>
        <dbReference type="SAM" id="MobiDB-lite"/>
    </source>
</evidence>
<feature type="domain" description="Peptidase S9 prolyl oligopeptidase catalytic" evidence="2">
    <location>
        <begin position="619"/>
        <end position="819"/>
    </location>
</feature>
<dbReference type="GO" id="GO:0070012">
    <property type="term" value="F:oligopeptidase activity"/>
    <property type="evidence" value="ECO:0007669"/>
    <property type="project" value="TreeGrafter"/>
</dbReference>
<name>A0A1M4RYH7_9ACTO</name>
<feature type="compositionally biased region" description="Pro residues" evidence="1">
    <location>
        <begin position="36"/>
        <end position="48"/>
    </location>
</feature>
<dbReference type="GO" id="GO:0006508">
    <property type="term" value="P:proteolysis"/>
    <property type="evidence" value="ECO:0007669"/>
    <property type="project" value="InterPro"/>
</dbReference>
<dbReference type="EMBL" id="FQTT01000009">
    <property type="protein sequence ID" value="SHE25002.1"/>
    <property type="molecule type" value="Genomic_DNA"/>
</dbReference>
<dbReference type="GO" id="GO:0005829">
    <property type="term" value="C:cytosol"/>
    <property type="evidence" value="ECO:0007669"/>
    <property type="project" value="TreeGrafter"/>
</dbReference>
<dbReference type="SUPFAM" id="SSF53474">
    <property type="entry name" value="alpha/beta-Hydrolases"/>
    <property type="match status" value="1"/>
</dbReference>
<protein>
    <submittedName>
        <fullName evidence="3">Peptidase s9a prolyl oligopeptidase</fullName>
    </submittedName>
</protein>
<sequence>MALARAAGRLRHQPGMCCNGPVDRTDAPPRADDSAPPEPTEAPELPPVPAWLDEPTGERALAWAAARTDETMSAFTDDVDYLRLTQDLQEILDSPDRIPAVTEAADMVYNFWTDAAHPRGVWRRTTWASYAAGAPSRPPRPDDASATEWEVLLDLDAERRRRGRDLAWVGAQVLQTGPLAGRRALVSLSDGGTDATFTEEFDLEERRFLDATEGGFRKPLSKGTLTWGADGDTCLLSDDFGAGSLSPAGLPRQARRLRRGQAPRDAEVLITGASDAIVTRASCDAWGRTWLMSMGGLGDTRVWWLPDDATVPAGQKAARRALAADGENVPADAIRIEAPPSASIGVGAQWLTIQLREPWEVAGRRYEPGMLLGAPLSQWLHGERDGLEVLFAPTSSSFLSAATWTRHHLVLTVLDDVAGRLEVCTPPSRWESEAGEHAADRRQWRHHWIDLTGAAHRPSEAEAAAAPDPTELRPGRPLLEVTAQAVRQRDTDYLFISASGWTTPPTLTLARLTEVGEVTGMSVLRQAPARFDARGVRVSQHVAVSADGTRVPYFQIGRPRAGADAGTGDGGTTSVPAASTPGAESQTRGASPGPTLLYGYGAFGTSQTPCYQPLTGKAWLERGGTYVVACTRGGGEYGPGWHLAGTARERHRVVEDFAAVARSLIHRGVTSAGQLVVHGASAGGLLAGEMLTCHPELIGGAIAEAPLLDLERYTRLLTGAMWRSEFGNPDDPDDWETMRPLSPFHALVPGREYPPLLLLTSTADDRVHPAHARAMAYRMRALGLAVGYVEQTEGGHAGTAISAQRAATTALIHAFAWRAATRRHRRDR</sequence>